<dbReference type="EMBL" id="MSFO01000007">
    <property type="protein sequence ID" value="PLB45447.1"/>
    <property type="molecule type" value="Genomic_DNA"/>
</dbReference>
<gene>
    <name evidence="1" type="ORF">P170DRAFT_244185</name>
</gene>
<dbReference type="RefSeq" id="XP_024700749.1">
    <property type="nucleotide sequence ID" value="XM_024842969.1"/>
</dbReference>
<keyword evidence="2" id="KW-1185">Reference proteome</keyword>
<dbReference type="VEuPathDB" id="FungiDB:P170DRAFT_244185"/>
<dbReference type="GeneID" id="36550668"/>
<name>A0A2I2FXU4_9EURO</name>
<reference evidence="1 2" key="1">
    <citation type="submission" date="2016-12" db="EMBL/GenBank/DDBJ databases">
        <title>The genomes of Aspergillus section Nigri reveals drivers in fungal speciation.</title>
        <authorList>
            <consortium name="DOE Joint Genome Institute"/>
            <person name="Vesth T.C."/>
            <person name="Nybo J."/>
            <person name="Theobald S."/>
            <person name="Brandl J."/>
            <person name="Frisvad J.C."/>
            <person name="Nielsen K.F."/>
            <person name="Lyhne E.K."/>
            <person name="Kogle M.E."/>
            <person name="Kuo A."/>
            <person name="Riley R."/>
            <person name="Clum A."/>
            <person name="Nolan M."/>
            <person name="Lipzen A."/>
            <person name="Salamov A."/>
            <person name="Henrissat B."/>
            <person name="Wiebenga A."/>
            <person name="De Vries R.P."/>
            <person name="Grigoriev I.V."/>
            <person name="Mortensen U.H."/>
            <person name="Andersen M.R."/>
            <person name="Baker S.E."/>
        </authorList>
    </citation>
    <scope>NUCLEOTIDE SEQUENCE [LARGE SCALE GENOMIC DNA]</scope>
    <source>
        <strain evidence="1 2">IBT 23096</strain>
    </source>
</reference>
<evidence type="ECO:0000313" key="1">
    <source>
        <dbReference type="EMBL" id="PLB45447.1"/>
    </source>
</evidence>
<dbReference type="AlphaFoldDB" id="A0A2I2FXU4"/>
<protein>
    <submittedName>
        <fullName evidence="1">Uncharacterized protein</fullName>
    </submittedName>
</protein>
<sequence length="83" mass="9119">MTPLEQGPNLTSSFGATYHMMQRADPGMSWIWSELSQASSPPSRRLNPVPFDLLSFPPLDGLAWPLSRFGPPSLRIVALPPSL</sequence>
<accession>A0A2I2FXU4</accession>
<proteinExistence type="predicted"/>
<organism evidence="1 2">
    <name type="scientific">Aspergillus steynii IBT 23096</name>
    <dbReference type="NCBI Taxonomy" id="1392250"/>
    <lineage>
        <taxon>Eukaryota</taxon>
        <taxon>Fungi</taxon>
        <taxon>Dikarya</taxon>
        <taxon>Ascomycota</taxon>
        <taxon>Pezizomycotina</taxon>
        <taxon>Eurotiomycetes</taxon>
        <taxon>Eurotiomycetidae</taxon>
        <taxon>Eurotiales</taxon>
        <taxon>Aspergillaceae</taxon>
        <taxon>Aspergillus</taxon>
        <taxon>Aspergillus subgen. Circumdati</taxon>
    </lineage>
</organism>
<evidence type="ECO:0000313" key="2">
    <source>
        <dbReference type="Proteomes" id="UP000234275"/>
    </source>
</evidence>
<comment type="caution">
    <text evidence="1">The sequence shown here is derived from an EMBL/GenBank/DDBJ whole genome shotgun (WGS) entry which is preliminary data.</text>
</comment>
<dbReference type="Proteomes" id="UP000234275">
    <property type="component" value="Unassembled WGS sequence"/>
</dbReference>